<dbReference type="GO" id="GO:0098662">
    <property type="term" value="P:inorganic cation transmembrane transport"/>
    <property type="evidence" value="ECO:0007669"/>
    <property type="project" value="TreeGrafter"/>
</dbReference>
<feature type="non-terminal residue" evidence="3">
    <location>
        <position position="1"/>
    </location>
</feature>
<evidence type="ECO:0000256" key="1">
    <source>
        <dbReference type="ARBA" id="ARBA00007367"/>
    </source>
</evidence>
<feature type="transmembrane region" description="Helical" evidence="2">
    <location>
        <begin position="22"/>
        <end position="44"/>
    </location>
</feature>
<keyword evidence="2" id="KW-1133">Transmembrane helix</keyword>
<proteinExistence type="inferred from homology"/>
<keyword evidence="2" id="KW-0472">Membrane</keyword>
<comment type="similarity">
    <text evidence="1">Belongs to the monovalent cation:proton antiporter 1 (CPA1) transporter (TC 2.A.36) family.</text>
</comment>
<feature type="non-terminal residue" evidence="3">
    <location>
        <position position="132"/>
    </location>
</feature>
<accession>A0AAD5A3J3</accession>
<dbReference type="PANTHER" id="PTHR31102">
    <property type="match status" value="1"/>
</dbReference>
<keyword evidence="2" id="KW-0812">Transmembrane</keyword>
<feature type="transmembrane region" description="Helical" evidence="2">
    <location>
        <begin position="82"/>
        <end position="101"/>
    </location>
</feature>
<dbReference type="AlphaFoldDB" id="A0AAD5A3J3"/>
<gene>
    <name evidence="3" type="ORF">C0J50_6280</name>
</gene>
<dbReference type="EMBL" id="MU579904">
    <property type="protein sequence ID" value="KAI5609278.1"/>
    <property type="molecule type" value="Genomic_DNA"/>
</dbReference>
<protein>
    <submittedName>
        <fullName evidence="3">Sodium/hydrogen exchanger 9B2-like</fullName>
    </submittedName>
</protein>
<name>A0AAD5A3J3_SILAS</name>
<feature type="transmembrane region" description="Helical" evidence="2">
    <location>
        <begin position="56"/>
        <end position="76"/>
    </location>
</feature>
<sequence>KMSSTDSGCCSKLRSCPKPQGLLASIITKGLLAVLLFGVCWAVLQEECEPGHNIFGLVILFLSAVCGGKLVGAITLPNLPPIPPLLGMLLMGLVLRNVPYVNDAVFIDQKWSSSLRSIALAIILTRAGLGLD</sequence>
<dbReference type="Proteomes" id="UP001205998">
    <property type="component" value="Unassembled WGS sequence"/>
</dbReference>
<evidence type="ECO:0000313" key="4">
    <source>
        <dbReference type="Proteomes" id="UP001205998"/>
    </source>
</evidence>
<evidence type="ECO:0000256" key="2">
    <source>
        <dbReference type="SAM" id="Phobius"/>
    </source>
</evidence>
<reference evidence="3" key="1">
    <citation type="submission" date="2018-07" db="EMBL/GenBank/DDBJ databases">
        <title>Comparative genomics of catfishes provides insights into carnivory and benthic adaptation.</title>
        <authorList>
            <person name="Zhang Y."/>
            <person name="Wang D."/>
            <person name="Peng Z."/>
            <person name="Zheng S."/>
            <person name="Shao F."/>
            <person name="Tao W."/>
        </authorList>
    </citation>
    <scope>NUCLEOTIDE SEQUENCE</scope>
    <source>
        <strain evidence="3">Chongqing</strain>
    </source>
</reference>
<organism evidence="3 4">
    <name type="scientific">Silurus asotus</name>
    <name type="common">Amur catfish</name>
    <name type="synonym">Parasilurus asotus</name>
    <dbReference type="NCBI Taxonomy" id="30991"/>
    <lineage>
        <taxon>Eukaryota</taxon>
        <taxon>Metazoa</taxon>
        <taxon>Chordata</taxon>
        <taxon>Craniata</taxon>
        <taxon>Vertebrata</taxon>
        <taxon>Euteleostomi</taxon>
        <taxon>Actinopterygii</taxon>
        <taxon>Neopterygii</taxon>
        <taxon>Teleostei</taxon>
        <taxon>Ostariophysi</taxon>
        <taxon>Siluriformes</taxon>
        <taxon>Siluridae</taxon>
        <taxon>Silurus</taxon>
    </lineage>
</organism>
<keyword evidence="4" id="KW-1185">Reference proteome</keyword>
<dbReference type="InterPro" id="IPR051843">
    <property type="entry name" value="CPA1_transporter"/>
</dbReference>
<evidence type="ECO:0000313" key="3">
    <source>
        <dbReference type="EMBL" id="KAI5609278.1"/>
    </source>
</evidence>
<comment type="caution">
    <text evidence="3">The sequence shown here is derived from an EMBL/GenBank/DDBJ whole genome shotgun (WGS) entry which is preliminary data.</text>
</comment>
<dbReference type="PANTHER" id="PTHR31102:SF22">
    <property type="entry name" value="SODIUM_HYDROGEN EXCHANGER 9B2-LIKE"/>
    <property type="match status" value="1"/>
</dbReference>